<gene>
    <name evidence="1" type="ORF">BDY19DRAFT_932025</name>
</gene>
<sequence length="397" mass="44971">MPTSRFEPSTIKNKMKREEIARKLKKQKGQSKLQKRLAQAKVEADNPAAKKRRQLENVLKTLDNMREYDPSILTANPAPTQPDSDPSQNSQPVASSSSNQQPTDESAADISADPFASYFSGDVDPTIPPKVLVTTSQKATRVTYEFCEELVSVFPGAELIRRKKGKGFEMGRIAGWAAGREYTHLMVVNEDMKKPNAVTIVYLPHGPTAYFKLSSIELTQKISGHARPTAHFPELVMNGFVTRLGHTVGRMFQTLFPPMPEFQGRQVVTLHNQRDFLFFRRHRYAFRSVEKVQLQEIGPRFTLKLRSLRKGLPAVKNLGEISKNLEFDIFEDEKPENSDVQPREDEDIAEQGDGEDADAGATQASSVESKKVLPPKEDEYVWMWKPELETTRRTFFL</sequence>
<dbReference type="EMBL" id="MU274905">
    <property type="protein sequence ID" value="KAI0091751.1"/>
    <property type="molecule type" value="Genomic_DNA"/>
</dbReference>
<dbReference type="Proteomes" id="UP001055072">
    <property type="component" value="Unassembled WGS sequence"/>
</dbReference>
<comment type="caution">
    <text evidence="1">The sequence shown here is derived from an EMBL/GenBank/DDBJ whole genome shotgun (WGS) entry which is preliminary data.</text>
</comment>
<protein>
    <submittedName>
        <fullName evidence="1">Brix-domain-containing protein</fullName>
    </submittedName>
</protein>
<evidence type="ECO:0000313" key="2">
    <source>
        <dbReference type="Proteomes" id="UP001055072"/>
    </source>
</evidence>
<keyword evidence="2" id="KW-1185">Reference proteome</keyword>
<accession>A0ACB8UC47</accession>
<name>A0ACB8UC47_9APHY</name>
<proteinExistence type="predicted"/>
<organism evidence="1 2">
    <name type="scientific">Irpex rosettiformis</name>
    <dbReference type="NCBI Taxonomy" id="378272"/>
    <lineage>
        <taxon>Eukaryota</taxon>
        <taxon>Fungi</taxon>
        <taxon>Dikarya</taxon>
        <taxon>Basidiomycota</taxon>
        <taxon>Agaricomycotina</taxon>
        <taxon>Agaricomycetes</taxon>
        <taxon>Polyporales</taxon>
        <taxon>Irpicaceae</taxon>
        <taxon>Irpex</taxon>
    </lineage>
</organism>
<evidence type="ECO:0000313" key="1">
    <source>
        <dbReference type="EMBL" id="KAI0091751.1"/>
    </source>
</evidence>
<reference evidence="1" key="1">
    <citation type="journal article" date="2021" name="Environ. Microbiol.">
        <title>Gene family expansions and transcriptome signatures uncover fungal adaptations to wood decay.</title>
        <authorList>
            <person name="Hage H."/>
            <person name="Miyauchi S."/>
            <person name="Viragh M."/>
            <person name="Drula E."/>
            <person name="Min B."/>
            <person name="Chaduli D."/>
            <person name="Navarro D."/>
            <person name="Favel A."/>
            <person name="Norest M."/>
            <person name="Lesage-Meessen L."/>
            <person name="Balint B."/>
            <person name="Merenyi Z."/>
            <person name="de Eugenio L."/>
            <person name="Morin E."/>
            <person name="Martinez A.T."/>
            <person name="Baldrian P."/>
            <person name="Stursova M."/>
            <person name="Martinez M.J."/>
            <person name="Novotny C."/>
            <person name="Magnuson J.K."/>
            <person name="Spatafora J.W."/>
            <person name="Maurice S."/>
            <person name="Pangilinan J."/>
            <person name="Andreopoulos W."/>
            <person name="LaButti K."/>
            <person name="Hundley H."/>
            <person name="Na H."/>
            <person name="Kuo A."/>
            <person name="Barry K."/>
            <person name="Lipzen A."/>
            <person name="Henrissat B."/>
            <person name="Riley R."/>
            <person name="Ahrendt S."/>
            <person name="Nagy L.G."/>
            <person name="Grigoriev I.V."/>
            <person name="Martin F."/>
            <person name="Rosso M.N."/>
        </authorList>
    </citation>
    <scope>NUCLEOTIDE SEQUENCE</scope>
    <source>
        <strain evidence="1">CBS 384.51</strain>
    </source>
</reference>